<feature type="transmembrane region" description="Helical" evidence="4">
    <location>
        <begin position="158"/>
        <end position="178"/>
    </location>
</feature>
<organism evidence="5 6">
    <name type="scientific">Acidianus brierleyi</name>
    <dbReference type="NCBI Taxonomy" id="41673"/>
    <lineage>
        <taxon>Archaea</taxon>
        <taxon>Thermoproteota</taxon>
        <taxon>Thermoprotei</taxon>
        <taxon>Sulfolobales</taxon>
        <taxon>Sulfolobaceae</taxon>
        <taxon>Acidianus</taxon>
    </lineage>
</organism>
<reference evidence="5 6" key="1">
    <citation type="submission" date="2018-05" db="EMBL/GenBank/DDBJ databases">
        <title>Complete Genome Sequences of Extremely Thermoacidophilic, Metal-Mobilizing Type-Strain Members of the Archaeal Family Sulfolobaceae: Acidianus brierleyi DSM-1651T, Acidianus sulfidivorans DSM-18786T, Metallosphaera hakonensis DSM-7519T, and Metallosphaera prunae DSM-10039T.</title>
        <authorList>
            <person name="Counts J.A."/>
            <person name="Kelly R.M."/>
        </authorList>
    </citation>
    <scope>NUCLEOTIDE SEQUENCE [LARGE SCALE GENOMIC DNA]</scope>
    <source>
        <strain evidence="5 6">DSM 1651</strain>
    </source>
</reference>
<keyword evidence="2" id="KW-1003">Cell membrane</keyword>
<dbReference type="KEGG" id="abri:DFR85_15750"/>
<evidence type="ECO:0008006" key="7">
    <source>
        <dbReference type="Google" id="ProtNLM"/>
    </source>
</evidence>
<keyword evidence="3 4" id="KW-0472">Membrane</keyword>
<keyword evidence="4" id="KW-1133">Transmembrane helix</keyword>
<dbReference type="AlphaFoldDB" id="A0A2U9IIL0"/>
<feature type="transmembrane region" description="Helical" evidence="4">
    <location>
        <begin position="369"/>
        <end position="391"/>
    </location>
</feature>
<evidence type="ECO:0000256" key="3">
    <source>
        <dbReference type="ARBA" id="ARBA00023136"/>
    </source>
</evidence>
<feature type="transmembrane region" description="Helical" evidence="4">
    <location>
        <begin position="241"/>
        <end position="262"/>
    </location>
</feature>
<name>A0A2U9IIL0_9CREN</name>
<protein>
    <recommendedName>
        <fullName evidence="7">4Fe-4S binding protein</fullName>
    </recommendedName>
</protein>
<proteinExistence type="predicted"/>
<feature type="transmembrane region" description="Helical" evidence="4">
    <location>
        <begin position="556"/>
        <end position="577"/>
    </location>
</feature>
<comment type="subcellular location">
    <subcellularLocation>
        <location evidence="1">Cell membrane</location>
    </subcellularLocation>
</comment>
<feature type="transmembrane region" description="Helical" evidence="4">
    <location>
        <begin position="428"/>
        <end position="446"/>
    </location>
</feature>
<feature type="transmembrane region" description="Helical" evidence="4">
    <location>
        <begin position="21"/>
        <end position="40"/>
    </location>
</feature>
<feature type="transmembrane region" description="Helical" evidence="4">
    <location>
        <begin position="211"/>
        <end position="229"/>
    </location>
</feature>
<feature type="transmembrane region" description="Helical" evidence="4">
    <location>
        <begin position="52"/>
        <end position="71"/>
    </location>
</feature>
<dbReference type="Proteomes" id="UP000248044">
    <property type="component" value="Chromosome"/>
</dbReference>
<evidence type="ECO:0000313" key="6">
    <source>
        <dbReference type="Proteomes" id="UP000248044"/>
    </source>
</evidence>
<evidence type="ECO:0000256" key="2">
    <source>
        <dbReference type="ARBA" id="ARBA00022475"/>
    </source>
</evidence>
<evidence type="ECO:0000256" key="1">
    <source>
        <dbReference type="ARBA" id="ARBA00004236"/>
    </source>
</evidence>
<feature type="transmembrane region" description="Helical" evidence="4">
    <location>
        <begin position="524"/>
        <end position="544"/>
    </location>
</feature>
<feature type="transmembrane region" description="Helical" evidence="4">
    <location>
        <begin position="115"/>
        <end position="138"/>
    </location>
</feature>
<accession>A0A2U9IIL0</accession>
<dbReference type="GeneID" id="36833640"/>
<dbReference type="RefSeq" id="WP_110271694.1">
    <property type="nucleotide sequence ID" value="NZ_CP029289.2"/>
</dbReference>
<keyword evidence="6" id="KW-1185">Reference proteome</keyword>
<gene>
    <name evidence="5" type="ORF">DFR85_15750</name>
</gene>
<evidence type="ECO:0000313" key="5">
    <source>
        <dbReference type="EMBL" id="AWR95816.1"/>
    </source>
</evidence>
<keyword evidence="4" id="KW-0812">Transmembrane</keyword>
<feature type="transmembrane region" description="Helical" evidence="4">
    <location>
        <begin position="458"/>
        <end position="477"/>
    </location>
</feature>
<dbReference type="InterPro" id="IPR052378">
    <property type="entry name" value="NosR_regulator"/>
</dbReference>
<dbReference type="GO" id="GO:0005886">
    <property type="term" value="C:plasma membrane"/>
    <property type="evidence" value="ECO:0007669"/>
    <property type="project" value="UniProtKB-SubCell"/>
</dbReference>
<sequence>MEEYNTQIKNTYRIKINEKRFNFLTAILFVISGITTFISILSRNILFVESNILIFTTLGTILFINFFIDFIHKGNTNSWIYVNYKLNYAKYQENICSHKPSILEGFLSKIFKKNWIHSAIIMPSFIVFYIVMVIGIIGYQKLNSVGLSLVNFAPDISWLFWFPLLWLLTWLANGRMWCQTCPFSGQAEWIQRMHLWRKSSKKLGLNLRWPIKYSTILYSAIGFSVLTWVEEFYNIGGPGIPELTSVVLIYIALLELAIALIFQDRTFCRTLCPLSAPLAVNTMISPLGTFRAKDKEVCKSCSTKDCMKGNDKHFGCPWFASPGSVETSPFCGLASDCYRACPHDNIDWKVKRFPWIDDVIGNNRKRLDIALSVLILTGVVFFQFFNALPLYTMIDKWLSYATGWNDIARILTPGISKYGFTTYGYPMPLDYIILTSVPLIIVYIVSNIRKNDDVPSKAILTSVSYSMIPIFASSILARNLPKLLGGALLIFNEVPYLDVKSYHGIWYTFLERLGSHPSSATAEWWVLIVMEAVLIFGSWLSFRISKELSKKDGIPLSYYLVCDAIISLLFILITYWMSSPDSSIYPFYNKYLGNLIYNPLNADPPF</sequence>
<dbReference type="PANTHER" id="PTHR30224">
    <property type="entry name" value="ELECTRON TRANSPORT PROTEIN"/>
    <property type="match status" value="1"/>
</dbReference>
<dbReference type="OrthoDB" id="23833at2157"/>
<dbReference type="EMBL" id="CP029289">
    <property type="protein sequence ID" value="AWR95816.1"/>
    <property type="molecule type" value="Genomic_DNA"/>
</dbReference>
<dbReference type="PANTHER" id="PTHR30224:SF4">
    <property type="entry name" value="ELECTRON TRANSPORT PROTEIN YCCM-RELATED"/>
    <property type="match status" value="1"/>
</dbReference>
<evidence type="ECO:0000256" key="4">
    <source>
        <dbReference type="SAM" id="Phobius"/>
    </source>
</evidence>